<organism evidence="2 3">
    <name type="scientific">Papaver somniferum</name>
    <name type="common">Opium poppy</name>
    <dbReference type="NCBI Taxonomy" id="3469"/>
    <lineage>
        <taxon>Eukaryota</taxon>
        <taxon>Viridiplantae</taxon>
        <taxon>Streptophyta</taxon>
        <taxon>Embryophyta</taxon>
        <taxon>Tracheophyta</taxon>
        <taxon>Spermatophyta</taxon>
        <taxon>Magnoliopsida</taxon>
        <taxon>Ranunculales</taxon>
        <taxon>Papaveraceae</taxon>
        <taxon>Papaveroideae</taxon>
        <taxon>Papaver</taxon>
    </lineage>
</organism>
<gene>
    <name evidence="2" type="ORF">C5167_014542</name>
</gene>
<dbReference type="AlphaFoldDB" id="A0A4Y7J4D8"/>
<keyword evidence="1" id="KW-0812">Transmembrane</keyword>
<keyword evidence="1" id="KW-0472">Membrane</keyword>
<evidence type="ECO:0000313" key="3">
    <source>
        <dbReference type="Proteomes" id="UP000316621"/>
    </source>
</evidence>
<dbReference type="Proteomes" id="UP000316621">
    <property type="component" value="Chromosome 3"/>
</dbReference>
<dbReference type="Gramene" id="RZC55677">
    <property type="protein sequence ID" value="RZC55677"/>
    <property type="gene ID" value="C5167_014542"/>
</dbReference>
<accession>A0A4Y7J4D8</accession>
<feature type="transmembrane region" description="Helical" evidence="1">
    <location>
        <begin position="21"/>
        <end position="43"/>
    </location>
</feature>
<keyword evidence="1" id="KW-1133">Transmembrane helix</keyword>
<dbReference type="EMBL" id="CM010717">
    <property type="protein sequence ID" value="RZC55677.1"/>
    <property type="molecule type" value="Genomic_DNA"/>
</dbReference>
<keyword evidence="3" id="KW-1185">Reference proteome</keyword>
<evidence type="ECO:0000256" key="1">
    <source>
        <dbReference type="SAM" id="Phobius"/>
    </source>
</evidence>
<feature type="non-terminal residue" evidence="2">
    <location>
        <position position="104"/>
    </location>
</feature>
<reference evidence="2 3" key="1">
    <citation type="journal article" date="2018" name="Science">
        <title>The opium poppy genome and morphinan production.</title>
        <authorList>
            <person name="Guo L."/>
            <person name="Winzer T."/>
            <person name="Yang X."/>
            <person name="Li Y."/>
            <person name="Ning Z."/>
            <person name="He Z."/>
            <person name="Teodor R."/>
            <person name="Lu Y."/>
            <person name="Bowser T.A."/>
            <person name="Graham I.A."/>
            <person name="Ye K."/>
        </authorList>
    </citation>
    <scope>NUCLEOTIDE SEQUENCE [LARGE SCALE GENOMIC DNA]</scope>
    <source>
        <strain evidence="3">cv. HN1</strain>
        <tissue evidence="2">Leaves</tissue>
    </source>
</reference>
<evidence type="ECO:0000313" key="2">
    <source>
        <dbReference type="EMBL" id="RZC55677.1"/>
    </source>
</evidence>
<name>A0A4Y7J4D8_PAPSO</name>
<proteinExistence type="predicted"/>
<protein>
    <submittedName>
        <fullName evidence="2">Uncharacterized protein</fullName>
    </submittedName>
</protein>
<sequence>MKQQIHLQYHQNPLQLTHKLISLNNIITTQIFTIFFFTAIPTFPESVLQRPPNHISVRATLIEPRLSSSLLKSSIPIASRFHLPSQCSSTSNREVTDNRLSRFQ</sequence>